<feature type="compositionally biased region" description="Low complexity" evidence="1">
    <location>
        <begin position="353"/>
        <end position="364"/>
    </location>
</feature>
<reference evidence="3" key="1">
    <citation type="journal article" date="2011" name="Genetics">
        <title>Massive changes in genome architecture accompany the transition to self-fertility in the filamentous fungus Neurospora tetrasperma.</title>
        <authorList>
            <person name="Ellison C.E."/>
            <person name="Stajich J.E."/>
            <person name="Jacobson D.J."/>
            <person name="Natvig D.O."/>
            <person name="Lapidus A."/>
            <person name="Foster B."/>
            <person name="Aerts A."/>
            <person name="Riley R."/>
            <person name="Lindquist E.A."/>
            <person name="Grigoriev I.V."/>
            <person name="Taylor J.W."/>
        </authorList>
    </citation>
    <scope>NUCLEOTIDE SEQUENCE [LARGE SCALE GENOMIC DNA]</scope>
    <source>
        <strain evidence="3">FGSC 2508 / P0657</strain>
    </source>
</reference>
<dbReference type="Proteomes" id="UP000008065">
    <property type="component" value="Unassembled WGS sequence"/>
</dbReference>
<name>F8MX16_NEUT8</name>
<feature type="compositionally biased region" description="Low complexity" evidence="1">
    <location>
        <begin position="681"/>
        <end position="703"/>
    </location>
</feature>
<dbReference type="OrthoDB" id="4835412at2759"/>
<feature type="region of interest" description="Disordered" evidence="1">
    <location>
        <begin position="681"/>
        <end position="721"/>
    </location>
</feature>
<evidence type="ECO:0000313" key="3">
    <source>
        <dbReference type="Proteomes" id="UP000008065"/>
    </source>
</evidence>
<evidence type="ECO:0000256" key="1">
    <source>
        <dbReference type="SAM" id="MobiDB-lite"/>
    </source>
</evidence>
<dbReference type="RefSeq" id="XP_009854257.1">
    <property type="nucleotide sequence ID" value="XM_009855955.1"/>
</dbReference>
<feature type="compositionally biased region" description="Low complexity" evidence="1">
    <location>
        <begin position="521"/>
        <end position="535"/>
    </location>
</feature>
<dbReference type="GeneID" id="20831035"/>
<dbReference type="KEGG" id="nte:NEUTE1DRAFT87492"/>
<organism evidence="2 3">
    <name type="scientific">Neurospora tetrasperma (strain FGSC 2508 / ATCC MYA-4615 / P0657)</name>
    <dbReference type="NCBI Taxonomy" id="510951"/>
    <lineage>
        <taxon>Eukaryota</taxon>
        <taxon>Fungi</taxon>
        <taxon>Dikarya</taxon>
        <taxon>Ascomycota</taxon>
        <taxon>Pezizomycotina</taxon>
        <taxon>Sordariomycetes</taxon>
        <taxon>Sordariomycetidae</taxon>
        <taxon>Sordariales</taxon>
        <taxon>Sordariaceae</taxon>
        <taxon>Neurospora</taxon>
    </lineage>
</organism>
<dbReference type="AlphaFoldDB" id="F8MX16"/>
<feature type="region of interest" description="Disordered" evidence="1">
    <location>
        <begin position="331"/>
        <end position="387"/>
    </location>
</feature>
<keyword evidence="3" id="KW-1185">Reference proteome</keyword>
<dbReference type="EMBL" id="GL891307">
    <property type="protein sequence ID" value="EGO54287.1"/>
    <property type="molecule type" value="Genomic_DNA"/>
</dbReference>
<feature type="region of interest" description="Disordered" evidence="1">
    <location>
        <begin position="24"/>
        <end position="43"/>
    </location>
</feature>
<feature type="region of interest" description="Disordered" evidence="1">
    <location>
        <begin position="640"/>
        <end position="669"/>
    </location>
</feature>
<sequence length="885" mass="97277">MDRYRAYELHFRFSKEVDELEKELETEKQNASQELQKAKDEIESRRLEERSMLQKRLGTIPLPPDLTQFIEDKRDFYLRQATQKYEERLENDRKRFIEKVSAVNEKWRMLPFDIENSSTPPTELPISRLSLDTKTPISMPSPMQNHPPQAQPAVKLPVSHLSNKRPITEIQSPNENIANEQPAKRPSAKRSITFDEVYQEGNAKFKHIIVEYPPESGEFYILKCDDHGVHFGANPLAGAAKHLASKMHDHQSKNYSVAIDTLGFRVIGCNAELAQRNNTAVEEAAVNGYKPVNLLQLSVGKRARYVEANPEFANSFSTPIPSLPLASPAAEALPPAMAPPPSRETATSPAMAPPSSRDTSTPSPAKDRRKSSHIRTPSDRSTRSAVLIPNPKPASLYKGFWVQDKRHYPVMVLPVKEADLSSVGLEKTLEDTKLLQTVPLCYKLDKTAGKIKFEGWAPGYEDGGPLVKLRQVPVMYFDRDMSFGWLSIKDISAFDFDDPDWRQIPYFQKAVEHWESLNKAEAGTTASSATTGGAEQPRLESNSAGATLPEPTRNPTAPAAAAAAASTDTVNTPIPPAVVRLAEIAKTDPQLRALIDRVGSKEGTKEENERLERIVDQIALELSSSGEAVAATVQLLQPKSVSSGPKNMKGHGTGLRSPESSKPPTPHLTKAAISPAAAAPAPLVTAGPTPDSSTASSRTTSPTEVPAPTSTSINNPHVKPPIVKPATFVKPENGVTATAKATQPQNQNEKFEVTIEKGSWNVDTNCPTEDKLSVRLIACNQTKIASTAPGLPYKNCPYKFEIDPNKFANVVVENCPSSPNAKTIVTIILKKGREGSGDRTVVLTFDRFVNPDTKTVESGRVQARRFCRWLRGVNTSIAYSNKSFQ</sequence>
<dbReference type="VEuPathDB" id="FungiDB:NEUTE1DRAFT_87492"/>
<accession>F8MX16</accession>
<proteinExistence type="predicted"/>
<evidence type="ECO:0000313" key="2">
    <source>
        <dbReference type="EMBL" id="EGO54287.1"/>
    </source>
</evidence>
<protein>
    <submittedName>
        <fullName evidence="2">Uncharacterized protein</fullName>
    </submittedName>
</protein>
<dbReference type="HOGENOM" id="CLU_300724_0_0_1"/>
<gene>
    <name evidence="2" type="ORF">NEUTE1DRAFT_87492</name>
</gene>
<feature type="region of interest" description="Disordered" evidence="1">
    <location>
        <begin position="521"/>
        <end position="568"/>
    </location>
</feature>